<evidence type="ECO:0000313" key="2">
    <source>
        <dbReference type="Proteomes" id="UP001595075"/>
    </source>
</evidence>
<keyword evidence="2" id="KW-1185">Reference proteome</keyword>
<comment type="caution">
    <text evidence="1">The sequence shown here is derived from an EMBL/GenBank/DDBJ whole genome shotgun (WGS) entry which is preliminary data.</text>
</comment>
<accession>A0ABR4CTF3</accession>
<proteinExistence type="predicted"/>
<gene>
    <name evidence="1" type="ORF">VTL71DRAFT_11981</name>
</gene>
<name>A0ABR4CTF3_9HELO</name>
<evidence type="ECO:0000313" key="1">
    <source>
        <dbReference type="EMBL" id="KAL2072638.1"/>
    </source>
</evidence>
<organism evidence="1 2">
    <name type="scientific">Oculimacula yallundae</name>
    <dbReference type="NCBI Taxonomy" id="86028"/>
    <lineage>
        <taxon>Eukaryota</taxon>
        <taxon>Fungi</taxon>
        <taxon>Dikarya</taxon>
        <taxon>Ascomycota</taxon>
        <taxon>Pezizomycotina</taxon>
        <taxon>Leotiomycetes</taxon>
        <taxon>Helotiales</taxon>
        <taxon>Ploettnerulaceae</taxon>
        <taxon>Oculimacula</taxon>
    </lineage>
</organism>
<sequence length="322" mass="37091">MAKSSPRRNEFHARKAASPFGINLSRRPRRTMSLTTLDSELVRTLLPSHTNWEERRNKSRFDCFPSELRVMIFKMALHEDWTGKAPALIKALRTEGNVYHDCMVAWYSQDHTYVFHAGNQWSFLDMEPAAIAQITKVKIMIDEQIALHPLLRWEDMRVIKERIPMSLNDLAITASLSTSITSVTLDCRPTTSNLYYWYPQKFFLFFSGFRNLKYAAVTCPIRPRATTAEGGIGPVVRLENGLVSSKWQEKTMANGVLTADEMLGAVAKLDTVYADKYDFAGNRVFRSFEDREKWVWVAEEGKFLKQVVLPEGLKMVRVPERR</sequence>
<reference evidence="1 2" key="1">
    <citation type="journal article" date="2024" name="Commun. Biol.">
        <title>Comparative genomic analysis of thermophilic fungi reveals convergent evolutionary adaptations and gene losses.</title>
        <authorList>
            <person name="Steindorff A.S."/>
            <person name="Aguilar-Pontes M.V."/>
            <person name="Robinson A.J."/>
            <person name="Andreopoulos B."/>
            <person name="LaButti K."/>
            <person name="Kuo A."/>
            <person name="Mondo S."/>
            <person name="Riley R."/>
            <person name="Otillar R."/>
            <person name="Haridas S."/>
            <person name="Lipzen A."/>
            <person name="Grimwood J."/>
            <person name="Schmutz J."/>
            <person name="Clum A."/>
            <person name="Reid I.D."/>
            <person name="Moisan M.C."/>
            <person name="Butler G."/>
            <person name="Nguyen T.T.M."/>
            <person name="Dewar K."/>
            <person name="Conant G."/>
            <person name="Drula E."/>
            <person name="Henrissat B."/>
            <person name="Hansel C."/>
            <person name="Singer S."/>
            <person name="Hutchinson M.I."/>
            <person name="de Vries R.P."/>
            <person name="Natvig D.O."/>
            <person name="Powell A.J."/>
            <person name="Tsang A."/>
            <person name="Grigoriev I.V."/>
        </authorList>
    </citation>
    <scope>NUCLEOTIDE SEQUENCE [LARGE SCALE GENOMIC DNA]</scope>
    <source>
        <strain evidence="1 2">CBS 494.80</strain>
    </source>
</reference>
<dbReference type="EMBL" id="JAZHXI010000004">
    <property type="protein sequence ID" value="KAL2072638.1"/>
    <property type="molecule type" value="Genomic_DNA"/>
</dbReference>
<protein>
    <submittedName>
        <fullName evidence="1">Uncharacterized protein</fullName>
    </submittedName>
</protein>
<dbReference type="Proteomes" id="UP001595075">
    <property type="component" value="Unassembled WGS sequence"/>
</dbReference>